<dbReference type="Gene3D" id="1.25.40.10">
    <property type="entry name" value="Tetratricopeptide repeat domain"/>
    <property type="match status" value="1"/>
</dbReference>
<reference evidence="4 5" key="1">
    <citation type="submission" date="2022-04" db="EMBL/GenBank/DDBJ databases">
        <title>Positive selection, recombination, and allopatry shape intraspecific diversity of widespread and dominant cyanobacteria.</title>
        <authorList>
            <person name="Wei J."/>
            <person name="Shu W."/>
            <person name="Hu C."/>
        </authorList>
    </citation>
    <scope>NUCLEOTIDE SEQUENCE [LARGE SCALE GENOMIC DNA]</scope>
    <source>
        <strain evidence="4 5">DQ-A4</strain>
    </source>
</reference>
<evidence type="ECO:0000256" key="2">
    <source>
        <dbReference type="ARBA" id="ARBA00022803"/>
    </source>
</evidence>
<dbReference type="InterPro" id="IPR051685">
    <property type="entry name" value="Ycf3/AcsC/BcsC/TPR_MFPF"/>
</dbReference>
<keyword evidence="2 3" id="KW-0802">TPR repeat</keyword>
<keyword evidence="5" id="KW-1185">Reference proteome</keyword>
<gene>
    <name evidence="4" type="ORF">NC992_20610</name>
</gene>
<dbReference type="PANTHER" id="PTHR44943">
    <property type="entry name" value="CELLULOSE SYNTHASE OPERON PROTEIN C"/>
    <property type="match status" value="1"/>
</dbReference>
<evidence type="ECO:0000313" key="5">
    <source>
        <dbReference type="Proteomes" id="UP001482513"/>
    </source>
</evidence>
<dbReference type="SUPFAM" id="SSF48452">
    <property type="entry name" value="TPR-like"/>
    <property type="match status" value="1"/>
</dbReference>
<dbReference type="SMART" id="SM00028">
    <property type="entry name" value="TPR"/>
    <property type="match status" value="3"/>
</dbReference>
<evidence type="ECO:0000256" key="3">
    <source>
        <dbReference type="PROSITE-ProRule" id="PRU00339"/>
    </source>
</evidence>
<evidence type="ECO:0000313" key="4">
    <source>
        <dbReference type="EMBL" id="MEP0949294.1"/>
    </source>
</evidence>
<name>A0ABV0K9H1_9CYAN</name>
<dbReference type="InterPro" id="IPR019734">
    <property type="entry name" value="TPR_rpt"/>
</dbReference>
<dbReference type="PANTHER" id="PTHR44943:SF8">
    <property type="entry name" value="TPR REPEAT-CONTAINING PROTEIN MJ0263"/>
    <property type="match status" value="1"/>
</dbReference>
<dbReference type="InterPro" id="IPR011990">
    <property type="entry name" value="TPR-like_helical_dom_sf"/>
</dbReference>
<protein>
    <submittedName>
        <fullName evidence="4">Tetratricopeptide repeat protein</fullName>
    </submittedName>
</protein>
<dbReference type="EMBL" id="JAMPKX010000011">
    <property type="protein sequence ID" value="MEP0949294.1"/>
    <property type="molecule type" value="Genomic_DNA"/>
</dbReference>
<dbReference type="Pfam" id="PF13414">
    <property type="entry name" value="TPR_11"/>
    <property type="match status" value="1"/>
</dbReference>
<sequence length="131" mass="14389">MHPISSHDHSAAALNDQGCTLCAQSQFAQALAIFDQALALDSTYCTGWNNRANALCGLNRQAEALAAYDKAVALNPQYHQAWFNRGKLLAEMGAYGNAVESYNRAIALHADPVYIHSREDIWVKKRLIATV</sequence>
<keyword evidence="1" id="KW-0677">Repeat</keyword>
<comment type="caution">
    <text evidence="4">The sequence shown here is derived from an EMBL/GenBank/DDBJ whole genome shotgun (WGS) entry which is preliminary data.</text>
</comment>
<proteinExistence type="predicted"/>
<dbReference type="RefSeq" id="WP_190704783.1">
    <property type="nucleotide sequence ID" value="NZ_JAMPKX010000011.1"/>
</dbReference>
<evidence type="ECO:0000256" key="1">
    <source>
        <dbReference type="ARBA" id="ARBA00022737"/>
    </source>
</evidence>
<feature type="repeat" description="TPR" evidence="3">
    <location>
        <begin position="79"/>
        <end position="112"/>
    </location>
</feature>
<dbReference type="PROSITE" id="PS50005">
    <property type="entry name" value="TPR"/>
    <property type="match status" value="1"/>
</dbReference>
<organism evidence="4 5">
    <name type="scientific">Leptolyngbya subtilissima DQ-A4</name>
    <dbReference type="NCBI Taxonomy" id="2933933"/>
    <lineage>
        <taxon>Bacteria</taxon>
        <taxon>Bacillati</taxon>
        <taxon>Cyanobacteriota</taxon>
        <taxon>Cyanophyceae</taxon>
        <taxon>Leptolyngbyales</taxon>
        <taxon>Leptolyngbyaceae</taxon>
        <taxon>Leptolyngbya group</taxon>
        <taxon>Leptolyngbya</taxon>
    </lineage>
</organism>
<accession>A0ABV0K9H1</accession>
<dbReference type="Proteomes" id="UP001482513">
    <property type="component" value="Unassembled WGS sequence"/>
</dbReference>